<reference evidence="2 3" key="1">
    <citation type="submission" date="2021-06" db="EMBL/GenBank/DDBJ databases">
        <title>Caerostris darwini draft genome.</title>
        <authorList>
            <person name="Kono N."/>
            <person name="Arakawa K."/>
        </authorList>
    </citation>
    <scope>NUCLEOTIDE SEQUENCE [LARGE SCALE GENOMIC DNA]</scope>
</reference>
<dbReference type="AlphaFoldDB" id="A0AAV4NJ49"/>
<organism evidence="2 3">
    <name type="scientific">Caerostris darwini</name>
    <dbReference type="NCBI Taxonomy" id="1538125"/>
    <lineage>
        <taxon>Eukaryota</taxon>
        <taxon>Metazoa</taxon>
        <taxon>Ecdysozoa</taxon>
        <taxon>Arthropoda</taxon>
        <taxon>Chelicerata</taxon>
        <taxon>Arachnida</taxon>
        <taxon>Araneae</taxon>
        <taxon>Araneomorphae</taxon>
        <taxon>Entelegynae</taxon>
        <taxon>Araneoidea</taxon>
        <taxon>Araneidae</taxon>
        <taxon>Caerostris</taxon>
    </lineage>
</organism>
<accession>A0AAV4NJ49</accession>
<keyword evidence="1" id="KW-1133">Transmembrane helix</keyword>
<evidence type="ECO:0000256" key="1">
    <source>
        <dbReference type="SAM" id="Phobius"/>
    </source>
</evidence>
<dbReference type="EMBL" id="BPLQ01001613">
    <property type="protein sequence ID" value="GIX83337.1"/>
    <property type="molecule type" value="Genomic_DNA"/>
</dbReference>
<sequence>MIKYFHQQAMSSQTIPTCNQRLGGRIFPLFFTGRCGLRLGNGGPFFRGPLRNFFTLPLLAVPYVLLLFLHIFLFIPLHRNSNLARFSQPVLAKRFSTSSVPVRAVLLLRLVVGRDQRFFRSPLASNVPIRRRMPESTGMQPLPSNR</sequence>
<keyword evidence="3" id="KW-1185">Reference proteome</keyword>
<name>A0AAV4NJ49_9ARAC</name>
<keyword evidence="1" id="KW-0812">Transmembrane</keyword>
<evidence type="ECO:0000313" key="2">
    <source>
        <dbReference type="EMBL" id="GIX83337.1"/>
    </source>
</evidence>
<evidence type="ECO:0008006" key="4">
    <source>
        <dbReference type="Google" id="ProtNLM"/>
    </source>
</evidence>
<protein>
    <recommendedName>
        <fullName evidence="4">Transmembrane protein</fullName>
    </recommendedName>
</protein>
<feature type="transmembrane region" description="Helical" evidence="1">
    <location>
        <begin position="53"/>
        <end position="75"/>
    </location>
</feature>
<dbReference type="Proteomes" id="UP001054837">
    <property type="component" value="Unassembled WGS sequence"/>
</dbReference>
<keyword evidence="1" id="KW-0472">Membrane</keyword>
<proteinExistence type="predicted"/>
<gene>
    <name evidence="2" type="ORF">CDAR_97621</name>
</gene>
<comment type="caution">
    <text evidence="2">The sequence shown here is derived from an EMBL/GenBank/DDBJ whole genome shotgun (WGS) entry which is preliminary data.</text>
</comment>
<evidence type="ECO:0000313" key="3">
    <source>
        <dbReference type="Proteomes" id="UP001054837"/>
    </source>
</evidence>